<dbReference type="Pfam" id="PF24883">
    <property type="entry name" value="NPHP3_N"/>
    <property type="match status" value="1"/>
</dbReference>
<dbReference type="OrthoDB" id="195446at2759"/>
<dbReference type="GeneID" id="54575957"/>
<feature type="non-terminal residue" evidence="3">
    <location>
        <position position="183"/>
    </location>
</feature>
<feature type="non-terminal residue" evidence="3">
    <location>
        <position position="1"/>
    </location>
</feature>
<dbReference type="SUPFAM" id="SSF52540">
    <property type="entry name" value="P-loop containing nucleoside triphosphate hydrolases"/>
    <property type="match status" value="1"/>
</dbReference>
<evidence type="ECO:0000256" key="1">
    <source>
        <dbReference type="ARBA" id="ARBA00022737"/>
    </source>
</evidence>
<name>A0A6A6I8Q5_9PLEO</name>
<feature type="domain" description="Nephrocystin 3-like N-terminal" evidence="2">
    <location>
        <begin position="37"/>
        <end position="178"/>
    </location>
</feature>
<dbReference type="InterPro" id="IPR056884">
    <property type="entry name" value="NPHP3-like_N"/>
</dbReference>
<dbReference type="PANTHER" id="PTHR10039:SF15">
    <property type="entry name" value="NACHT DOMAIN-CONTAINING PROTEIN"/>
    <property type="match status" value="1"/>
</dbReference>
<accession>A0A6A6I8Q5</accession>
<dbReference type="EMBL" id="ML987198">
    <property type="protein sequence ID" value="KAF2246944.1"/>
    <property type="molecule type" value="Genomic_DNA"/>
</dbReference>
<evidence type="ECO:0000313" key="4">
    <source>
        <dbReference type="Proteomes" id="UP000800094"/>
    </source>
</evidence>
<evidence type="ECO:0000313" key="3">
    <source>
        <dbReference type="EMBL" id="KAF2246944.1"/>
    </source>
</evidence>
<evidence type="ECO:0000259" key="2">
    <source>
        <dbReference type="Pfam" id="PF24883"/>
    </source>
</evidence>
<dbReference type="AlphaFoldDB" id="A0A6A6I8Q5"/>
<dbReference type="RefSeq" id="XP_033681948.1">
    <property type="nucleotide sequence ID" value="XM_033822627.1"/>
</dbReference>
<sequence length="183" mass="21622">HYHYPAVLREKKDFLRWLDGIDFNEDHEATLGKRHPGTGQWFINRDEFQQWYRSGRSTLLWCWGMPGAGKSVLASISLDYIRTTEDSRGGVGIAYAYLKYDSREHQNPARVLASFLKQLCQKLDEVPEDIFNIFLKFERNDKAPTVREYYQMLYDIAVNYFQEVILVLDALDECDQDRREELI</sequence>
<gene>
    <name evidence="3" type="ORF">BU26DRAFT_385528</name>
</gene>
<proteinExistence type="predicted"/>
<organism evidence="3 4">
    <name type="scientific">Trematosphaeria pertusa</name>
    <dbReference type="NCBI Taxonomy" id="390896"/>
    <lineage>
        <taxon>Eukaryota</taxon>
        <taxon>Fungi</taxon>
        <taxon>Dikarya</taxon>
        <taxon>Ascomycota</taxon>
        <taxon>Pezizomycotina</taxon>
        <taxon>Dothideomycetes</taxon>
        <taxon>Pleosporomycetidae</taxon>
        <taxon>Pleosporales</taxon>
        <taxon>Massarineae</taxon>
        <taxon>Trematosphaeriaceae</taxon>
        <taxon>Trematosphaeria</taxon>
    </lineage>
</organism>
<reference evidence="3" key="1">
    <citation type="journal article" date="2020" name="Stud. Mycol.">
        <title>101 Dothideomycetes genomes: a test case for predicting lifestyles and emergence of pathogens.</title>
        <authorList>
            <person name="Haridas S."/>
            <person name="Albert R."/>
            <person name="Binder M."/>
            <person name="Bloem J."/>
            <person name="Labutti K."/>
            <person name="Salamov A."/>
            <person name="Andreopoulos B."/>
            <person name="Baker S."/>
            <person name="Barry K."/>
            <person name="Bills G."/>
            <person name="Bluhm B."/>
            <person name="Cannon C."/>
            <person name="Castanera R."/>
            <person name="Culley D."/>
            <person name="Daum C."/>
            <person name="Ezra D."/>
            <person name="Gonzalez J."/>
            <person name="Henrissat B."/>
            <person name="Kuo A."/>
            <person name="Liang C."/>
            <person name="Lipzen A."/>
            <person name="Lutzoni F."/>
            <person name="Magnuson J."/>
            <person name="Mondo S."/>
            <person name="Nolan M."/>
            <person name="Ohm R."/>
            <person name="Pangilinan J."/>
            <person name="Park H.-J."/>
            <person name="Ramirez L."/>
            <person name="Alfaro M."/>
            <person name="Sun H."/>
            <person name="Tritt A."/>
            <person name="Yoshinaga Y."/>
            <person name="Zwiers L.-H."/>
            <person name="Turgeon B."/>
            <person name="Goodwin S."/>
            <person name="Spatafora J."/>
            <person name="Crous P."/>
            <person name="Grigoriev I."/>
        </authorList>
    </citation>
    <scope>NUCLEOTIDE SEQUENCE</scope>
    <source>
        <strain evidence="3">CBS 122368</strain>
    </source>
</reference>
<dbReference type="InterPro" id="IPR027417">
    <property type="entry name" value="P-loop_NTPase"/>
</dbReference>
<dbReference type="Gene3D" id="3.40.50.300">
    <property type="entry name" value="P-loop containing nucleotide triphosphate hydrolases"/>
    <property type="match status" value="1"/>
</dbReference>
<keyword evidence="4" id="KW-1185">Reference proteome</keyword>
<dbReference type="Proteomes" id="UP000800094">
    <property type="component" value="Unassembled WGS sequence"/>
</dbReference>
<keyword evidence="1" id="KW-0677">Repeat</keyword>
<protein>
    <recommendedName>
        <fullName evidence="2">Nephrocystin 3-like N-terminal domain-containing protein</fullName>
    </recommendedName>
</protein>
<dbReference type="PANTHER" id="PTHR10039">
    <property type="entry name" value="AMELOGENIN"/>
    <property type="match status" value="1"/>
</dbReference>